<organism evidence="2 3">
    <name type="scientific">Macrosiphum euphorbiae</name>
    <name type="common">potato aphid</name>
    <dbReference type="NCBI Taxonomy" id="13131"/>
    <lineage>
        <taxon>Eukaryota</taxon>
        <taxon>Metazoa</taxon>
        <taxon>Ecdysozoa</taxon>
        <taxon>Arthropoda</taxon>
        <taxon>Hexapoda</taxon>
        <taxon>Insecta</taxon>
        <taxon>Pterygota</taxon>
        <taxon>Neoptera</taxon>
        <taxon>Paraneoptera</taxon>
        <taxon>Hemiptera</taxon>
        <taxon>Sternorrhyncha</taxon>
        <taxon>Aphidomorpha</taxon>
        <taxon>Aphidoidea</taxon>
        <taxon>Aphididae</taxon>
        <taxon>Macrosiphini</taxon>
        <taxon>Macrosiphum</taxon>
    </lineage>
</organism>
<dbReference type="Proteomes" id="UP001160148">
    <property type="component" value="Unassembled WGS sequence"/>
</dbReference>
<feature type="region of interest" description="Disordered" evidence="1">
    <location>
        <begin position="1"/>
        <end position="74"/>
    </location>
</feature>
<protein>
    <submittedName>
        <fullName evidence="2">Uncharacterized protein</fullName>
    </submittedName>
</protein>
<keyword evidence="3" id="KW-1185">Reference proteome</keyword>
<feature type="compositionally biased region" description="Polar residues" evidence="1">
    <location>
        <begin position="39"/>
        <end position="65"/>
    </location>
</feature>
<dbReference type="EMBL" id="CARXXK010000003">
    <property type="protein sequence ID" value="CAI6362321.1"/>
    <property type="molecule type" value="Genomic_DNA"/>
</dbReference>
<dbReference type="AlphaFoldDB" id="A0AAV0X3P9"/>
<accession>A0AAV0X3P9</accession>
<sequence>MTLDNEDINKIRLNIAPPTGIKRPAPSTSTPSSPPSSPDNETSNVFSMDHTSQNLNENDNSDWTVKTTKKKRKRTPSLEHFIANLNISLKPAEKFFERKTFIILYIPPDYSFKYFYIFLLLTKYKK</sequence>
<gene>
    <name evidence="2" type="ORF">MEUPH1_LOCUS17403</name>
</gene>
<evidence type="ECO:0000313" key="2">
    <source>
        <dbReference type="EMBL" id="CAI6362321.1"/>
    </source>
</evidence>
<name>A0AAV0X3P9_9HEMI</name>
<evidence type="ECO:0000313" key="3">
    <source>
        <dbReference type="Proteomes" id="UP001160148"/>
    </source>
</evidence>
<proteinExistence type="predicted"/>
<comment type="caution">
    <text evidence="2">The sequence shown here is derived from an EMBL/GenBank/DDBJ whole genome shotgun (WGS) entry which is preliminary data.</text>
</comment>
<reference evidence="2 3" key="1">
    <citation type="submission" date="2023-01" db="EMBL/GenBank/DDBJ databases">
        <authorList>
            <person name="Whitehead M."/>
        </authorList>
    </citation>
    <scope>NUCLEOTIDE SEQUENCE [LARGE SCALE GENOMIC DNA]</scope>
</reference>
<evidence type="ECO:0000256" key="1">
    <source>
        <dbReference type="SAM" id="MobiDB-lite"/>
    </source>
</evidence>